<evidence type="ECO:0000256" key="3">
    <source>
        <dbReference type="ARBA" id="ARBA00022614"/>
    </source>
</evidence>
<keyword evidence="4" id="KW-0812">Transmembrane</keyword>
<evidence type="ECO:0000256" key="6">
    <source>
        <dbReference type="ARBA" id="ARBA00022737"/>
    </source>
</evidence>
<reference evidence="13" key="1">
    <citation type="submission" date="2025-08" db="UniProtKB">
        <authorList>
            <consortium name="Ensembl"/>
        </authorList>
    </citation>
    <scope>IDENTIFICATION</scope>
</reference>
<dbReference type="GO" id="GO:0005886">
    <property type="term" value="C:plasma membrane"/>
    <property type="evidence" value="ECO:0007669"/>
    <property type="project" value="UniProtKB-SubCell"/>
</dbReference>
<organism evidence="13 14">
    <name type="scientific">Varanus komodoensis</name>
    <name type="common">Komodo dragon</name>
    <dbReference type="NCBI Taxonomy" id="61221"/>
    <lineage>
        <taxon>Eukaryota</taxon>
        <taxon>Metazoa</taxon>
        <taxon>Chordata</taxon>
        <taxon>Craniata</taxon>
        <taxon>Vertebrata</taxon>
        <taxon>Euteleostomi</taxon>
        <taxon>Lepidosauria</taxon>
        <taxon>Squamata</taxon>
        <taxon>Bifurcata</taxon>
        <taxon>Unidentata</taxon>
        <taxon>Episquamata</taxon>
        <taxon>Toxicofera</taxon>
        <taxon>Anguimorpha</taxon>
        <taxon>Paleoanguimorpha</taxon>
        <taxon>Varanoidea</taxon>
        <taxon>Varanidae</taxon>
        <taxon>Varanus</taxon>
    </lineage>
</organism>
<evidence type="ECO:0000259" key="11">
    <source>
        <dbReference type="SMART" id="SM00013"/>
    </source>
</evidence>
<evidence type="ECO:0000259" key="12">
    <source>
        <dbReference type="SMART" id="SM00082"/>
    </source>
</evidence>
<keyword evidence="7" id="KW-1133">Transmembrane helix</keyword>
<sequence>MATLLLLSLLTGSLGPGSGGSPPACPASCKCSPASSIYCNRTGLRSLPKELAASTISLNLSNNFLRLLTADAFSNLTLLNSLWLDHNNLTFLYPGAFKSLCNLRVLQLSRNPRLTYLHANTFQGLANLISLDLSHCNLFEIHPFVFTHLPSLEALDLTANNMRYLPQAFRSLTGLTRLSLERNRIEAIGRDSLKDMEALKELNLRRNRIWTIQKDAFLPLDQLGVLNLGHNRLSDLPNQLFAGLTQLKTMHLEANRLTRIGCPFSSLRSLRKLYLNNNRIFSVDGSAFSHLGELNFLHLSRNNLSHLPSRLLAGLPKLRFVLLAHNPWPCDCTMLWFATWVLTYQGVVEGPQCASLALGNRSFPSHRAQDALPSCPPPSEPAEEDDCSSARQNGAAQPPGLSETLGGLLLSWGGAGGQAGHQGRLFCPKMLASFAS</sequence>
<dbReference type="Gene3D" id="3.80.10.10">
    <property type="entry name" value="Ribonuclease Inhibitor"/>
    <property type="match status" value="3"/>
</dbReference>
<dbReference type="SUPFAM" id="SSF52058">
    <property type="entry name" value="L domain-like"/>
    <property type="match status" value="1"/>
</dbReference>
<dbReference type="PROSITE" id="PS51450">
    <property type="entry name" value="LRR"/>
    <property type="match status" value="3"/>
</dbReference>
<evidence type="ECO:0000256" key="1">
    <source>
        <dbReference type="ARBA" id="ARBA00004236"/>
    </source>
</evidence>
<keyword evidence="3" id="KW-0433">Leucine-rich repeat</keyword>
<gene>
    <name evidence="13" type="primary">LOC123034931</name>
</gene>
<protein>
    <submittedName>
        <fullName evidence="13">Uncharacterized protein</fullName>
    </submittedName>
</protein>
<dbReference type="PANTHER" id="PTHR24369:SF213">
    <property type="entry name" value="INSULIN LIKE GROWTH FACTOR BINDING PROTEIN ACID LABILE SUBUNIT"/>
    <property type="match status" value="1"/>
</dbReference>
<dbReference type="InterPro" id="IPR050541">
    <property type="entry name" value="LRR_TM_domain-containing"/>
</dbReference>
<comment type="subcellular location">
    <subcellularLocation>
        <location evidence="1">Cell membrane</location>
    </subcellularLocation>
</comment>
<dbReference type="FunFam" id="3.80.10.10:FF:001438">
    <property type="entry name" value="Uncharacterized protein"/>
    <property type="match status" value="1"/>
</dbReference>
<dbReference type="Pfam" id="PF01462">
    <property type="entry name" value="LRRNT"/>
    <property type="match status" value="1"/>
</dbReference>
<dbReference type="InterPro" id="IPR003591">
    <property type="entry name" value="Leu-rich_rpt_typical-subtyp"/>
</dbReference>
<reference evidence="13" key="2">
    <citation type="submission" date="2025-09" db="UniProtKB">
        <authorList>
            <consortium name="Ensembl"/>
        </authorList>
    </citation>
    <scope>IDENTIFICATION</scope>
</reference>
<evidence type="ECO:0000256" key="7">
    <source>
        <dbReference type="ARBA" id="ARBA00022989"/>
    </source>
</evidence>
<feature type="chain" id="PRO_5034299443" evidence="10">
    <location>
        <begin position="20"/>
        <end position="436"/>
    </location>
</feature>
<keyword evidence="2" id="KW-1003">Cell membrane</keyword>
<dbReference type="SMART" id="SM00013">
    <property type="entry name" value="LRRNT"/>
    <property type="match status" value="1"/>
</dbReference>
<evidence type="ECO:0000256" key="2">
    <source>
        <dbReference type="ARBA" id="ARBA00022475"/>
    </source>
</evidence>
<dbReference type="InterPro" id="IPR000372">
    <property type="entry name" value="LRRNT"/>
</dbReference>
<proteinExistence type="predicted"/>
<dbReference type="Ensembl" id="ENSVKKT00000015802.1">
    <property type="protein sequence ID" value="ENSVKKP00000015432.1"/>
    <property type="gene ID" value="ENSVKKG00000010561.1"/>
</dbReference>
<dbReference type="PANTHER" id="PTHR24369">
    <property type="entry name" value="ANTIGEN BSP, PUTATIVE-RELATED"/>
    <property type="match status" value="1"/>
</dbReference>
<feature type="domain" description="LRRCT" evidence="12">
    <location>
        <begin position="326"/>
        <end position="376"/>
    </location>
</feature>
<dbReference type="InterPro" id="IPR032675">
    <property type="entry name" value="LRR_dom_sf"/>
</dbReference>
<dbReference type="SMART" id="SM00082">
    <property type="entry name" value="LRRCT"/>
    <property type="match status" value="1"/>
</dbReference>
<keyword evidence="6" id="KW-0677">Repeat</keyword>
<feature type="region of interest" description="Disordered" evidence="9">
    <location>
        <begin position="368"/>
        <end position="399"/>
    </location>
</feature>
<accession>A0A8D2L1T8</accession>
<evidence type="ECO:0000256" key="9">
    <source>
        <dbReference type="SAM" id="MobiDB-lite"/>
    </source>
</evidence>
<keyword evidence="5 10" id="KW-0732">Signal</keyword>
<evidence type="ECO:0000256" key="10">
    <source>
        <dbReference type="SAM" id="SignalP"/>
    </source>
</evidence>
<dbReference type="SMART" id="SM00369">
    <property type="entry name" value="LRR_TYP"/>
    <property type="match status" value="11"/>
</dbReference>
<evidence type="ECO:0000313" key="14">
    <source>
        <dbReference type="Proteomes" id="UP000694545"/>
    </source>
</evidence>
<keyword evidence="14" id="KW-1185">Reference proteome</keyword>
<evidence type="ECO:0000313" key="13">
    <source>
        <dbReference type="Ensembl" id="ENSVKKP00000015432.1"/>
    </source>
</evidence>
<feature type="domain" description="LRRNT" evidence="11">
    <location>
        <begin position="24"/>
        <end position="57"/>
    </location>
</feature>
<dbReference type="InterPro" id="IPR001611">
    <property type="entry name" value="Leu-rich_rpt"/>
</dbReference>
<evidence type="ECO:0000256" key="8">
    <source>
        <dbReference type="ARBA" id="ARBA00023136"/>
    </source>
</evidence>
<evidence type="ECO:0000256" key="4">
    <source>
        <dbReference type="ARBA" id="ARBA00022692"/>
    </source>
</evidence>
<dbReference type="AlphaFoldDB" id="A0A8D2L1T8"/>
<evidence type="ECO:0000256" key="5">
    <source>
        <dbReference type="ARBA" id="ARBA00022729"/>
    </source>
</evidence>
<name>A0A8D2L1T8_VARKO</name>
<dbReference type="InterPro" id="IPR000483">
    <property type="entry name" value="Cys-rich_flank_reg_C"/>
</dbReference>
<keyword evidence="8" id="KW-0472">Membrane</keyword>
<dbReference type="OMA" id="DCTFRHL"/>
<feature type="signal peptide" evidence="10">
    <location>
        <begin position="1"/>
        <end position="19"/>
    </location>
</feature>
<dbReference type="Proteomes" id="UP000694545">
    <property type="component" value="Unplaced"/>
</dbReference>
<dbReference type="Pfam" id="PF13855">
    <property type="entry name" value="LRR_8"/>
    <property type="match status" value="3"/>
</dbReference>